<accession>A0A7S2BJK9</accession>
<dbReference type="Pfam" id="PF07162">
    <property type="entry name" value="B9-C2"/>
    <property type="match status" value="1"/>
</dbReference>
<evidence type="ECO:0000256" key="8">
    <source>
        <dbReference type="SAM" id="MobiDB-lite"/>
    </source>
</evidence>
<organism evidence="9">
    <name type="scientific">Florenciella parvula</name>
    <dbReference type="NCBI Taxonomy" id="236787"/>
    <lineage>
        <taxon>Eukaryota</taxon>
        <taxon>Sar</taxon>
        <taxon>Stramenopiles</taxon>
        <taxon>Ochrophyta</taxon>
        <taxon>Dictyochophyceae</taxon>
        <taxon>Florenciellales</taxon>
        <taxon>Florenciella</taxon>
    </lineage>
</organism>
<evidence type="ECO:0000256" key="6">
    <source>
        <dbReference type="ARBA" id="ARBA00038411"/>
    </source>
</evidence>
<evidence type="ECO:0000256" key="7">
    <source>
        <dbReference type="ARBA" id="ARBA00039274"/>
    </source>
</evidence>
<dbReference type="PANTHER" id="PTHR12968">
    <property type="entry name" value="B9 DOMAIN-CONTAINING"/>
    <property type="match status" value="1"/>
</dbReference>
<dbReference type="GO" id="GO:0060271">
    <property type="term" value="P:cilium assembly"/>
    <property type="evidence" value="ECO:0007669"/>
    <property type="project" value="TreeGrafter"/>
</dbReference>
<keyword evidence="5" id="KW-0966">Cell projection</keyword>
<evidence type="ECO:0000256" key="5">
    <source>
        <dbReference type="ARBA" id="ARBA00023273"/>
    </source>
</evidence>
<dbReference type="EMBL" id="HBGT01008254">
    <property type="protein sequence ID" value="CAD9398917.1"/>
    <property type="molecule type" value="Transcribed_RNA"/>
</dbReference>
<protein>
    <recommendedName>
        <fullName evidence="7">B9 domain-containing protein 1</fullName>
    </recommendedName>
</protein>
<dbReference type="PROSITE" id="PS51381">
    <property type="entry name" value="C2_B9"/>
    <property type="match status" value="1"/>
</dbReference>
<sequence length="248" mass="26757">MMQSGSRGGQSSFGASLRGNNTEAEDSSSFYLMITGQVESGDFGGADNLYCKYSFSYGHDWTVVTGLDGVTAGLSQIAKKGSAGMDNTFGGSVVWNFPIDVAFKSTNAFGWPRISFTVYGIDALGRDKTYGYGSMLVPTQPGHYQKEIEMYAPMPSSWYQRILNGITGTYPEFFDTKFVSQGSNREVTRVESTGSVKVQVQVATKDMQKFGYVPASSGTSPLDFSTHTINAGGMGHSSTQSMDTNLFS</sequence>
<dbReference type="GO" id="GO:0036038">
    <property type="term" value="C:MKS complex"/>
    <property type="evidence" value="ECO:0007669"/>
    <property type="project" value="TreeGrafter"/>
</dbReference>
<dbReference type="AlphaFoldDB" id="A0A7S2BJK9"/>
<evidence type="ECO:0000256" key="2">
    <source>
        <dbReference type="ARBA" id="ARBA00022490"/>
    </source>
</evidence>
<gene>
    <name evidence="9" type="ORF">FPAR1323_LOCUS4478</name>
</gene>
<evidence type="ECO:0000256" key="3">
    <source>
        <dbReference type="ARBA" id="ARBA00022794"/>
    </source>
</evidence>
<reference evidence="9" key="1">
    <citation type="submission" date="2021-01" db="EMBL/GenBank/DDBJ databases">
        <authorList>
            <person name="Corre E."/>
            <person name="Pelletier E."/>
            <person name="Niang G."/>
            <person name="Scheremetjew M."/>
            <person name="Finn R."/>
            <person name="Kale V."/>
            <person name="Holt S."/>
            <person name="Cochrane G."/>
            <person name="Meng A."/>
            <person name="Brown T."/>
            <person name="Cohen L."/>
        </authorList>
    </citation>
    <scope>NUCLEOTIDE SEQUENCE</scope>
    <source>
        <strain evidence="9">RCC1693</strain>
    </source>
</reference>
<keyword evidence="3" id="KW-0970">Cilium biogenesis/degradation</keyword>
<keyword evidence="4" id="KW-0206">Cytoskeleton</keyword>
<comment type="subcellular location">
    <subcellularLocation>
        <location evidence="1">Cytoplasm</location>
        <location evidence="1">Cytoskeleton</location>
        <location evidence="1">Cilium basal body</location>
    </subcellularLocation>
</comment>
<keyword evidence="2" id="KW-0963">Cytoplasm</keyword>
<name>A0A7S2BJK9_9STRA</name>
<comment type="similarity">
    <text evidence="6">Belongs to the B9D family.</text>
</comment>
<proteinExistence type="inferred from homology"/>
<evidence type="ECO:0000256" key="4">
    <source>
        <dbReference type="ARBA" id="ARBA00023212"/>
    </source>
</evidence>
<evidence type="ECO:0000256" key="1">
    <source>
        <dbReference type="ARBA" id="ARBA00004120"/>
    </source>
</evidence>
<dbReference type="PANTHER" id="PTHR12968:SF1">
    <property type="entry name" value="B9 DOMAIN-CONTAINING PROTEIN 1"/>
    <property type="match status" value="1"/>
</dbReference>
<feature type="region of interest" description="Disordered" evidence="8">
    <location>
        <begin position="1"/>
        <end position="21"/>
    </location>
</feature>
<evidence type="ECO:0000313" key="9">
    <source>
        <dbReference type="EMBL" id="CAD9398917.1"/>
    </source>
</evidence>
<dbReference type="InterPro" id="IPR010796">
    <property type="entry name" value="C2_B9-type_dom"/>
</dbReference>